<feature type="domain" description="Methyltransferase type 11" evidence="2">
    <location>
        <begin position="70"/>
        <end position="168"/>
    </location>
</feature>
<gene>
    <name evidence="3" type="ORF">NDN08_008006</name>
</gene>
<dbReference type="Pfam" id="PF08241">
    <property type="entry name" value="Methyltransf_11"/>
    <property type="match status" value="1"/>
</dbReference>
<dbReference type="Proteomes" id="UP001157974">
    <property type="component" value="Unassembled WGS sequence"/>
</dbReference>
<keyword evidence="4" id="KW-1185">Reference proteome</keyword>
<sequence length="237" mass="25804">MSAEEPAHHHEHGGGEDKKRGQDSWNDSAKEYNDMGLASATSVKCVDFTLAFMKNVKPYSFNAGSGLKVLEFGCGPGKVILGLSELVSEGVGMDLAPNMISIFESAIESKGLSATYRGQVLQKTDASELPKAYYDLVLAPFVLHHVSEPSSALKRLVEAVLPSGHLIVAELVDLEEMMEEHNVERGVHGWLEEGRIDGLLEGLKLPNLKKVKAEYMTATHDGESISLLIYVIERVAV</sequence>
<name>A0AAV8V1Z5_9RHOD</name>
<dbReference type="SUPFAM" id="SSF53335">
    <property type="entry name" value="S-adenosyl-L-methionine-dependent methyltransferases"/>
    <property type="match status" value="1"/>
</dbReference>
<dbReference type="InterPro" id="IPR013216">
    <property type="entry name" value="Methyltransf_11"/>
</dbReference>
<organism evidence="3 4">
    <name type="scientific">Rhodosorus marinus</name>
    <dbReference type="NCBI Taxonomy" id="101924"/>
    <lineage>
        <taxon>Eukaryota</taxon>
        <taxon>Rhodophyta</taxon>
        <taxon>Stylonematophyceae</taxon>
        <taxon>Stylonematales</taxon>
        <taxon>Stylonemataceae</taxon>
        <taxon>Rhodosorus</taxon>
    </lineage>
</organism>
<feature type="region of interest" description="Disordered" evidence="1">
    <location>
        <begin position="1"/>
        <end position="27"/>
    </location>
</feature>
<dbReference type="Gene3D" id="3.40.50.150">
    <property type="entry name" value="Vaccinia Virus protein VP39"/>
    <property type="match status" value="1"/>
</dbReference>
<accession>A0AAV8V1Z5</accession>
<dbReference type="CDD" id="cd02440">
    <property type="entry name" value="AdoMet_MTases"/>
    <property type="match status" value="1"/>
</dbReference>
<comment type="caution">
    <text evidence="3">The sequence shown here is derived from an EMBL/GenBank/DDBJ whole genome shotgun (WGS) entry which is preliminary data.</text>
</comment>
<evidence type="ECO:0000313" key="3">
    <source>
        <dbReference type="EMBL" id="KAJ8907903.1"/>
    </source>
</evidence>
<proteinExistence type="predicted"/>
<evidence type="ECO:0000313" key="4">
    <source>
        <dbReference type="Proteomes" id="UP001157974"/>
    </source>
</evidence>
<evidence type="ECO:0000256" key="1">
    <source>
        <dbReference type="SAM" id="MobiDB-lite"/>
    </source>
</evidence>
<dbReference type="PANTHER" id="PTHR43861">
    <property type="entry name" value="TRANS-ACONITATE 2-METHYLTRANSFERASE-RELATED"/>
    <property type="match status" value="1"/>
</dbReference>
<protein>
    <recommendedName>
        <fullName evidence="2">Methyltransferase type 11 domain-containing protein</fullName>
    </recommendedName>
</protein>
<dbReference type="GO" id="GO:0008757">
    <property type="term" value="F:S-adenosylmethionine-dependent methyltransferase activity"/>
    <property type="evidence" value="ECO:0007669"/>
    <property type="project" value="InterPro"/>
</dbReference>
<dbReference type="AlphaFoldDB" id="A0AAV8V1Z5"/>
<reference evidence="3 4" key="1">
    <citation type="journal article" date="2023" name="Nat. Commun.">
        <title>Origin of minicircular mitochondrial genomes in red algae.</title>
        <authorList>
            <person name="Lee Y."/>
            <person name="Cho C.H."/>
            <person name="Lee Y.M."/>
            <person name="Park S.I."/>
            <person name="Yang J.H."/>
            <person name="West J.A."/>
            <person name="Bhattacharya D."/>
            <person name="Yoon H.S."/>
        </authorList>
    </citation>
    <scope>NUCLEOTIDE SEQUENCE [LARGE SCALE GENOMIC DNA]</scope>
    <source>
        <strain evidence="3 4">CCMP1338</strain>
        <tissue evidence="3">Whole cell</tissue>
    </source>
</reference>
<dbReference type="InterPro" id="IPR029063">
    <property type="entry name" value="SAM-dependent_MTases_sf"/>
</dbReference>
<evidence type="ECO:0000259" key="2">
    <source>
        <dbReference type="Pfam" id="PF08241"/>
    </source>
</evidence>
<dbReference type="EMBL" id="JAMWBK010000002">
    <property type="protein sequence ID" value="KAJ8907903.1"/>
    <property type="molecule type" value="Genomic_DNA"/>
</dbReference>